<keyword evidence="1 5" id="KW-0963">Cytoplasm</keyword>
<evidence type="ECO:0000256" key="1">
    <source>
        <dbReference type="ARBA" id="ARBA00022490"/>
    </source>
</evidence>
<keyword evidence="3 5" id="KW-0540">Nuclease</keyword>
<name>A0A146GBM7_TERSA</name>
<feature type="domain" description="YqgF/RNase H-like" evidence="6">
    <location>
        <begin position="4"/>
        <end position="103"/>
    </location>
</feature>
<dbReference type="SMART" id="SM00732">
    <property type="entry name" value="YqgFc"/>
    <property type="match status" value="1"/>
</dbReference>
<dbReference type="GO" id="GO:0004518">
    <property type="term" value="F:nuclease activity"/>
    <property type="evidence" value="ECO:0007669"/>
    <property type="project" value="UniProtKB-KW"/>
</dbReference>
<dbReference type="Pfam" id="PF03652">
    <property type="entry name" value="RuvX"/>
    <property type="match status" value="1"/>
</dbReference>
<dbReference type="CDD" id="cd16964">
    <property type="entry name" value="YqgF"/>
    <property type="match status" value="1"/>
</dbReference>
<dbReference type="STRING" id="690879.TSACC_379"/>
<evidence type="ECO:0000259" key="6">
    <source>
        <dbReference type="SMART" id="SM00732"/>
    </source>
</evidence>
<keyword evidence="8" id="KW-1185">Reference proteome</keyword>
<dbReference type="HAMAP" id="MF_00651">
    <property type="entry name" value="Nuclease_YqgF"/>
    <property type="match status" value="1"/>
</dbReference>
<protein>
    <recommendedName>
        <fullName evidence="5">Putative pre-16S rRNA nuclease</fullName>
        <ecNumber evidence="5">3.1.-.-</ecNumber>
    </recommendedName>
</protein>
<dbReference type="InParanoid" id="A0A146GBM7"/>
<evidence type="ECO:0000313" key="7">
    <source>
        <dbReference type="EMBL" id="GAT35019.1"/>
    </source>
</evidence>
<dbReference type="EMBL" id="BDCO01000003">
    <property type="protein sequence ID" value="GAT35019.1"/>
    <property type="molecule type" value="Genomic_DNA"/>
</dbReference>
<keyword evidence="2 5" id="KW-0690">Ribosome biogenesis</keyword>
<comment type="subcellular location">
    <subcellularLocation>
        <location evidence="5">Cytoplasm</location>
    </subcellularLocation>
</comment>
<dbReference type="EC" id="3.1.-.-" evidence="5"/>
<dbReference type="InterPro" id="IPR012337">
    <property type="entry name" value="RNaseH-like_sf"/>
</dbReference>
<dbReference type="GO" id="GO:0016788">
    <property type="term" value="F:hydrolase activity, acting on ester bonds"/>
    <property type="evidence" value="ECO:0007669"/>
    <property type="project" value="UniProtKB-UniRule"/>
</dbReference>
<accession>A0A146GBM7</accession>
<reference evidence="8" key="1">
    <citation type="journal article" date="2017" name="Genome Announc.">
        <title>Draft Genome Sequence of Terrimicrobium sacchariphilum NM-5T, a Facultative Anaerobic Soil Bacterium of the Class Spartobacteria.</title>
        <authorList>
            <person name="Qiu Y.L."/>
            <person name="Tourlousse D.M."/>
            <person name="Matsuura N."/>
            <person name="Ohashi A."/>
            <person name="Sekiguchi Y."/>
        </authorList>
    </citation>
    <scope>NUCLEOTIDE SEQUENCE [LARGE SCALE GENOMIC DNA]</scope>
    <source>
        <strain evidence="8">NM-5</strain>
    </source>
</reference>
<sequence length="141" mass="15186">METKKYLGVDPGDARCGVAISDDLAMLAHPLETIDVRKGDPVVRVAEIVNERSIAGVVVGVPRNMDGSFGPAAEKSRVFIAALKEKVSCRVIAWDERLTTVSAQRALRESGRKAKDQKKIIDQAAAQIILQGWLDSQAACG</sequence>
<evidence type="ECO:0000256" key="3">
    <source>
        <dbReference type="ARBA" id="ARBA00022722"/>
    </source>
</evidence>
<proteinExistence type="inferred from homology"/>
<dbReference type="PANTHER" id="PTHR33317:SF4">
    <property type="entry name" value="POLYNUCLEOTIDYL TRANSFERASE, RIBONUCLEASE H-LIKE SUPERFAMILY PROTEIN"/>
    <property type="match status" value="1"/>
</dbReference>
<dbReference type="SUPFAM" id="SSF53098">
    <property type="entry name" value="Ribonuclease H-like"/>
    <property type="match status" value="1"/>
</dbReference>
<comment type="similarity">
    <text evidence="5">Belongs to the YqgF HJR family.</text>
</comment>
<evidence type="ECO:0000256" key="5">
    <source>
        <dbReference type="HAMAP-Rule" id="MF_00651"/>
    </source>
</evidence>
<gene>
    <name evidence="7" type="ORF">TSACC_379</name>
</gene>
<comment type="function">
    <text evidence="5">Could be a nuclease involved in processing of the 5'-end of pre-16S rRNA.</text>
</comment>
<dbReference type="InterPro" id="IPR037027">
    <property type="entry name" value="YqgF/RNaseH-like_dom_sf"/>
</dbReference>
<dbReference type="NCBIfam" id="TIGR00250">
    <property type="entry name" value="RNAse_H_YqgF"/>
    <property type="match status" value="1"/>
</dbReference>
<dbReference type="Proteomes" id="UP000076023">
    <property type="component" value="Unassembled WGS sequence"/>
</dbReference>
<evidence type="ECO:0000313" key="8">
    <source>
        <dbReference type="Proteomes" id="UP000076023"/>
    </source>
</evidence>
<evidence type="ECO:0000256" key="2">
    <source>
        <dbReference type="ARBA" id="ARBA00022517"/>
    </source>
</evidence>
<comment type="caution">
    <text evidence="7">The sequence shown here is derived from an EMBL/GenBank/DDBJ whole genome shotgun (WGS) entry which is preliminary data.</text>
</comment>
<dbReference type="OrthoDB" id="9796140at2"/>
<dbReference type="InterPro" id="IPR005227">
    <property type="entry name" value="YqgF"/>
</dbReference>
<evidence type="ECO:0000256" key="4">
    <source>
        <dbReference type="ARBA" id="ARBA00022801"/>
    </source>
</evidence>
<dbReference type="GO" id="GO:0005829">
    <property type="term" value="C:cytosol"/>
    <property type="evidence" value="ECO:0007669"/>
    <property type="project" value="TreeGrafter"/>
</dbReference>
<dbReference type="FunCoup" id="A0A146GBM7">
    <property type="interactions" value="338"/>
</dbReference>
<keyword evidence="4 5" id="KW-0378">Hydrolase</keyword>
<dbReference type="GO" id="GO:0000967">
    <property type="term" value="P:rRNA 5'-end processing"/>
    <property type="evidence" value="ECO:0007669"/>
    <property type="project" value="UniProtKB-UniRule"/>
</dbReference>
<organism evidence="7 8">
    <name type="scientific">Terrimicrobium sacchariphilum</name>
    <dbReference type="NCBI Taxonomy" id="690879"/>
    <lineage>
        <taxon>Bacteria</taxon>
        <taxon>Pseudomonadati</taxon>
        <taxon>Verrucomicrobiota</taxon>
        <taxon>Terrimicrobiia</taxon>
        <taxon>Terrimicrobiales</taxon>
        <taxon>Terrimicrobiaceae</taxon>
        <taxon>Terrimicrobium</taxon>
    </lineage>
</organism>
<dbReference type="RefSeq" id="WP_075081426.1">
    <property type="nucleotide sequence ID" value="NZ_BDCO01000003.1"/>
</dbReference>
<dbReference type="PANTHER" id="PTHR33317">
    <property type="entry name" value="POLYNUCLEOTIDYL TRANSFERASE, RIBONUCLEASE H-LIKE SUPERFAMILY PROTEIN"/>
    <property type="match status" value="1"/>
</dbReference>
<dbReference type="AlphaFoldDB" id="A0A146GBM7"/>
<dbReference type="InterPro" id="IPR006641">
    <property type="entry name" value="YqgF/RNaseH-like_dom"/>
</dbReference>
<dbReference type="Gene3D" id="3.30.420.140">
    <property type="entry name" value="YqgF/RNase H-like domain"/>
    <property type="match status" value="1"/>
</dbReference>